<gene>
    <name evidence="5" type="ORF">BASA50_003901</name>
</gene>
<dbReference type="PIRSF" id="PIRSF000779">
    <property type="entry name" value="RNA_pol_Rpb8"/>
    <property type="match status" value="1"/>
</dbReference>
<dbReference type="InterPro" id="IPR005570">
    <property type="entry name" value="RPABC3"/>
</dbReference>
<dbReference type="Pfam" id="PF03870">
    <property type="entry name" value="RNA_pol_Rpb8"/>
    <property type="match status" value="1"/>
</dbReference>
<evidence type="ECO:0000256" key="3">
    <source>
        <dbReference type="ARBA" id="ARBA00023242"/>
    </source>
</evidence>
<evidence type="ECO:0000313" key="6">
    <source>
        <dbReference type="Proteomes" id="UP001648503"/>
    </source>
</evidence>
<dbReference type="Proteomes" id="UP001648503">
    <property type="component" value="Unassembled WGS sequence"/>
</dbReference>
<comment type="subcellular location">
    <subcellularLocation>
        <location evidence="1">Nucleus</location>
    </subcellularLocation>
</comment>
<comment type="function">
    <text evidence="4">DNA-dependent RNA polymerase catalyzes the transcription of DNA into RNA using the four ribonucleoside triphosphates as substrates. Common component of RNA polymerases I, II and III which synthesize ribosomal RNA precursors, mRNA precursors and many functional non-coding RNAs, and small RNAs, such as 5S rRNA and tRNAs, respectively.</text>
</comment>
<reference evidence="5 6" key="1">
    <citation type="submission" date="2021-02" db="EMBL/GenBank/DDBJ databases">
        <title>Variation within the Batrachochytrium salamandrivorans European outbreak.</title>
        <authorList>
            <person name="Kelly M."/>
            <person name="Pasmans F."/>
            <person name="Shea T.P."/>
            <person name="Munoz J.F."/>
            <person name="Carranza S."/>
            <person name="Cuomo C.A."/>
            <person name="Martel A."/>
        </authorList>
    </citation>
    <scope>NUCLEOTIDE SEQUENCE [LARGE SCALE GENOMIC DNA]</scope>
    <source>
        <strain evidence="5 6">AMFP18/2</strain>
    </source>
</reference>
<evidence type="ECO:0000313" key="5">
    <source>
        <dbReference type="EMBL" id="KAH6598287.1"/>
    </source>
</evidence>
<comment type="caution">
    <text evidence="5">The sequence shown here is derived from an EMBL/GenBank/DDBJ whole genome shotgun (WGS) entry which is preliminary data.</text>
</comment>
<sequence length="157" mass="17440">MAKNQQLFQDIFEIADIDPHGKKFDRVSRIIATSENIDMGVTIDINTEIYPLKTAEKFTLALATTLALDGVSVDTTKKQPWRDPAFATPVSGATSAKSLADDYDYVMYGKVYKYEDEGGAKVSVYASFGGLLMCLAGDFRQLQNLSVGQYIYLLMRK</sequence>
<organism evidence="5 6">
    <name type="scientific">Batrachochytrium salamandrivorans</name>
    <dbReference type="NCBI Taxonomy" id="1357716"/>
    <lineage>
        <taxon>Eukaryota</taxon>
        <taxon>Fungi</taxon>
        <taxon>Fungi incertae sedis</taxon>
        <taxon>Chytridiomycota</taxon>
        <taxon>Chytridiomycota incertae sedis</taxon>
        <taxon>Chytridiomycetes</taxon>
        <taxon>Rhizophydiales</taxon>
        <taxon>Rhizophydiales incertae sedis</taxon>
        <taxon>Batrachochytrium</taxon>
    </lineage>
</organism>
<name>A0ABQ8FHC4_9FUNG</name>
<dbReference type="EMBL" id="JAFCIX010000114">
    <property type="protein sequence ID" value="KAH6598287.1"/>
    <property type="molecule type" value="Genomic_DNA"/>
</dbReference>
<comment type="similarity">
    <text evidence="2 4">Belongs to the eukaryotic RPB8 RNA polymerase subunit family.</text>
</comment>
<evidence type="ECO:0000256" key="2">
    <source>
        <dbReference type="ARBA" id="ARBA00008912"/>
    </source>
</evidence>
<dbReference type="SMART" id="SM00658">
    <property type="entry name" value="RPOL8c"/>
    <property type="match status" value="1"/>
</dbReference>
<dbReference type="SUPFAM" id="SSF50249">
    <property type="entry name" value="Nucleic acid-binding proteins"/>
    <property type="match status" value="1"/>
</dbReference>
<evidence type="ECO:0000256" key="4">
    <source>
        <dbReference type="PIRNR" id="PIRNR000779"/>
    </source>
</evidence>
<keyword evidence="3 4" id="KW-0539">Nucleus</keyword>
<dbReference type="PANTHER" id="PTHR10917:SF0">
    <property type="entry name" value="DNA-DIRECTED RNA POLYMERASES I, II, AND III SUBUNIT RPABC3"/>
    <property type="match status" value="1"/>
</dbReference>
<dbReference type="PANTHER" id="PTHR10917">
    <property type="entry name" value="DNA-DIRECTED RNA POLYMERASES I, II, AND III SUBUNIT RPABC3"/>
    <property type="match status" value="1"/>
</dbReference>
<dbReference type="Gene3D" id="2.40.50.140">
    <property type="entry name" value="Nucleic acid-binding proteins"/>
    <property type="match status" value="1"/>
</dbReference>
<dbReference type="InterPro" id="IPR012340">
    <property type="entry name" value="NA-bd_OB-fold"/>
</dbReference>
<proteinExistence type="inferred from homology"/>
<protein>
    <recommendedName>
        <fullName evidence="4">DNA-directed RNA polymerases I, II, and III subunit RPABC3</fullName>
    </recommendedName>
</protein>
<accession>A0ABQ8FHC4</accession>
<evidence type="ECO:0000256" key="1">
    <source>
        <dbReference type="ARBA" id="ARBA00004123"/>
    </source>
</evidence>
<keyword evidence="6" id="KW-1185">Reference proteome</keyword>